<evidence type="ECO:0000313" key="4">
    <source>
        <dbReference type="Proteomes" id="UP000549616"/>
    </source>
</evidence>
<evidence type="ECO:0008006" key="5">
    <source>
        <dbReference type="Google" id="ProtNLM"/>
    </source>
</evidence>
<gene>
    <name evidence="3" type="ORF">HNR02_001790</name>
</gene>
<dbReference type="InterPro" id="IPR046112">
    <property type="entry name" value="DUF6049"/>
</dbReference>
<comment type="caution">
    <text evidence="3">The sequence shown here is derived from an EMBL/GenBank/DDBJ whole genome shotgun (WGS) entry which is preliminary data.</text>
</comment>
<evidence type="ECO:0000256" key="2">
    <source>
        <dbReference type="SAM" id="SignalP"/>
    </source>
</evidence>
<name>A0A853B0T5_9PSEU</name>
<organism evidence="3 4">
    <name type="scientific">Amycolatopsis endophytica</name>
    <dbReference type="NCBI Taxonomy" id="860233"/>
    <lineage>
        <taxon>Bacteria</taxon>
        <taxon>Bacillati</taxon>
        <taxon>Actinomycetota</taxon>
        <taxon>Actinomycetes</taxon>
        <taxon>Pseudonocardiales</taxon>
        <taxon>Pseudonocardiaceae</taxon>
        <taxon>Amycolatopsis</taxon>
    </lineage>
</organism>
<dbReference type="AlphaFoldDB" id="A0A853B0T5"/>
<evidence type="ECO:0000256" key="1">
    <source>
        <dbReference type="SAM" id="Phobius"/>
    </source>
</evidence>
<dbReference type="Proteomes" id="UP000549616">
    <property type="component" value="Unassembled WGS sequence"/>
</dbReference>
<sequence>MKRFAATALVAFLVAMLTPVTAGAQSGDGDSRLRLDISQLNPRVITTTSSTLNVSGTVTNIGDRRISDLQVRLELGQKVTTEKQVRTAMSGSAAAPASNTEFLDVEPSTLEPGETGQLNVTVRLDGTRGNLRVNSAGLYPLLVNVNGTPDYGGAARLASLSTLMPVLSAPGKTATGQNTTPAQFTMLWPIADTRPRIVSAPFGGTAVLSDDVLADELRDGGRLHALVESANSVRDDPRLTRALCFAVDPDLLDTVDAMSRGYQVRTATGTVAGTGAEDAKAWLQSLRELVAGRCVVQMPYADADLTALSKVRGGDLMPFALDTGARVRELIGVAPQDGVLWTDGAVDQATQTALGDAGVRTLITEPAVLNTSSQSAGAVTLDGTQLRAQQVDSLVLSGLTGADADDETASATPVDDPDIAAQNGLAALAFRGGLSSAASRPVLVAPPRRWNASVDELTGFLRNVGDFADRGMLTPQPLPALLATASAGTAKMSYTAEDVAAATPASVTDEMASIEATMADVQNAMQIDSAAQVEPAQVLEPLRFALVRNTSAAWRPRQGAAEASAADARADLDALLGRVTVATPEQPISMASGSAPLPVFLDNKLPVQIVVRIQLDNNPGLRAEPVPDRILPAGLGGQERIPAEAQRAGVFSVTVSLTTPGGTPLGQPARFQLRSNEYGVVTLVLTIAGGAALVLLSGRQIYRRVRARKA</sequence>
<keyword evidence="1" id="KW-0812">Transmembrane</keyword>
<keyword evidence="1" id="KW-1133">Transmembrane helix</keyword>
<reference evidence="3 4" key="1">
    <citation type="submission" date="2020-07" db="EMBL/GenBank/DDBJ databases">
        <title>Sequencing the genomes of 1000 actinobacteria strains.</title>
        <authorList>
            <person name="Klenk H.-P."/>
        </authorList>
    </citation>
    <scope>NUCLEOTIDE SEQUENCE [LARGE SCALE GENOMIC DNA]</scope>
    <source>
        <strain evidence="3 4">DSM 104006</strain>
    </source>
</reference>
<accession>A0A853B0T5</accession>
<dbReference type="RefSeq" id="WP_179772699.1">
    <property type="nucleotide sequence ID" value="NZ_JACCFK010000001.1"/>
</dbReference>
<proteinExistence type="predicted"/>
<feature type="signal peptide" evidence="2">
    <location>
        <begin position="1"/>
        <end position="24"/>
    </location>
</feature>
<protein>
    <recommendedName>
        <fullName evidence="5">Glycoprotein</fullName>
    </recommendedName>
</protein>
<keyword evidence="1" id="KW-0472">Membrane</keyword>
<keyword evidence="2" id="KW-0732">Signal</keyword>
<dbReference type="Pfam" id="PF19516">
    <property type="entry name" value="DUF6049"/>
    <property type="match status" value="1"/>
</dbReference>
<keyword evidence="4" id="KW-1185">Reference proteome</keyword>
<dbReference type="EMBL" id="JACCFK010000001">
    <property type="protein sequence ID" value="NYI88467.1"/>
    <property type="molecule type" value="Genomic_DNA"/>
</dbReference>
<feature type="transmembrane region" description="Helical" evidence="1">
    <location>
        <begin position="678"/>
        <end position="698"/>
    </location>
</feature>
<feature type="chain" id="PRO_5032548749" description="Glycoprotein" evidence="2">
    <location>
        <begin position="25"/>
        <end position="710"/>
    </location>
</feature>
<evidence type="ECO:0000313" key="3">
    <source>
        <dbReference type="EMBL" id="NYI88467.1"/>
    </source>
</evidence>